<sequence length="165" mass="17390">MDAAEEHQSKPGLFDQILPPRLEDAGLEDCALPPDSIREAFFKAASAIKSTATAFLSSDDGEDSDGYGVEDNWSPTASLPTDVVTGILPELDPPAACATDKGLKLPEFNVDGVVVGGMEERRGKGCVVDVLEGLEVGDEAKKKKKSGEEEEQPILAEGFALNSAV</sequence>
<organism evidence="2 3">
    <name type="scientific">Cucurbita moschata</name>
    <name type="common">Winter crookneck squash</name>
    <name type="synonym">Cucurbita pepo var. moschata</name>
    <dbReference type="NCBI Taxonomy" id="3662"/>
    <lineage>
        <taxon>Eukaryota</taxon>
        <taxon>Viridiplantae</taxon>
        <taxon>Streptophyta</taxon>
        <taxon>Embryophyta</taxon>
        <taxon>Tracheophyta</taxon>
        <taxon>Spermatophyta</taxon>
        <taxon>Magnoliopsida</taxon>
        <taxon>eudicotyledons</taxon>
        <taxon>Gunneridae</taxon>
        <taxon>Pentapetalae</taxon>
        <taxon>rosids</taxon>
        <taxon>fabids</taxon>
        <taxon>Cucurbitales</taxon>
        <taxon>Cucurbitaceae</taxon>
        <taxon>Cucurbiteae</taxon>
        <taxon>Cucurbita</taxon>
    </lineage>
</organism>
<dbReference type="PANTHER" id="PTHR36713:SF1">
    <property type="entry name" value="OS09G0344700 PROTEIN"/>
    <property type="match status" value="1"/>
</dbReference>
<dbReference type="KEGG" id="cmos:111452587"/>
<reference evidence="3" key="1">
    <citation type="submission" date="2025-08" db="UniProtKB">
        <authorList>
            <consortium name="RefSeq"/>
        </authorList>
    </citation>
    <scope>IDENTIFICATION</scope>
    <source>
        <tissue evidence="3">Young leaves</tissue>
    </source>
</reference>
<name>A0A6J1GBZ4_CUCMO</name>
<dbReference type="AlphaFoldDB" id="A0A6J1GBZ4"/>
<dbReference type="Proteomes" id="UP000504609">
    <property type="component" value="Unplaced"/>
</dbReference>
<feature type="region of interest" description="Disordered" evidence="1">
    <location>
        <begin position="55"/>
        <end position="75"/>
    </location>
</feature>
<dbReference type="GeneID" id="111452587"/>
<dbReference type="RefSeq" id="XP_022949149.1">
    <property type="nucleotide sequence ID" value="XM_023093381.1"/>
</dbReference>
<feature type="region of interest" description="Disordered" evidence="1">
    <location>
        <begin position="138"/>
        <end position="165"/>
    </location>
</feature>
<protein>
    <submittedName>
        <fullName evidence="3">Uncharacterized protein LOC111452587</fullName>
    </submittedName>
</protein>
<accession>A0A6J1GBZ4</accession>
<proteinExistence type="predicted"/>
<keyword evidence="2" id="KW-1185">Reference proteome</keyword>
<dbReference type="PANTHER" id="PTHR36713">
    <property type="entry name" value="OS09G0344700 PROTEIN"/>
    <property type="match status" value="1"/>
</dbReference>
<evidence type="ECO:0000313" key="3">
    <source>
        <dbReference type="RefSeq" id="XP_022949149.1"/>
    </source>
</evidence>
<evidence type="ECO:0000313" key="2">
    <source>
        <dbReference type="Proteomes" id="UP000504609"/>
    </source>
</evidence>
<evidence type="ECO:0000256" key="1">
    <source>
        <dbReference type="SAM" id="MobiDB-lite"/>
    </source>
</evidence>
<gene>
    <name evidence="3" type="primary">LOC111452587</name>
</gene>